<protein>
    <recommendedName>
        <fullName evidence="2">CD-NTase-associated protein 12/Pycsar effector protein TIR domain-containing protein</fullName>
    </recommendedName>
</protein>
<dbReference type="EMBL" id="VSSQ01005478">
    <property type="protein sequence ID" value="MPM29306.1"/>
    <property type="molecule type" value="Genomic_DNA"/>
</dbReference>
<organism evidence="3">
    <name type="scientific">bioreactor metagenome</name>
    <dbReference type="NCBI Taxonomy" id="1076179"/>
    <lineage>
        <taxon>unclassified sequences</taxon>
        <taxon>metagenomes</taxon>
        <taxon>ecological metagenomes</taxon>
    </lineage>
</organism>
<gene>
    <name evidence="3" type="ORF">SDC9_75846</name>
</gene>
<evidence type="ECO:0000256" key="1">
    <source>
        <dbReference type="SAM" id="MobiDB-lite"/>
    </source>
</evidence>
<accession>A0A644YLC8</accession>
<comment type="caution">
    <text evidence="3">The sequence shown here is derived from an EMBL/GenBank/DDBJ whole genome shotgun (WGS) entry which is preliminary data.</text>
</comment>
<name>A0A644YLC8_9ZZZZ</name>
<dbReference type="Pfam" id="PF10137">
    <property type="entry name" value="CAP12-PCTIR_TIR"/>
    <property type="match status" value="1"/>
</dbReference>
<dbReference type="GO" id="GO:0050135">
    <property type="term" value="F:NADP+ nucleosidase activity"/>
    <property type="evidence" value="ECO:0007669"/>
    <property type="project" value="InterPro"/>
</dbReference>
<reference evidence="3" key="1">
    <citation type="submission" date="2019-08" db="EMBL/GenBank/DDBJ databases">
        <authorList>
            <person name="Kucharzyk K."/>
            <person name="Murdoch R.W."/>
            <person name="Higgins S."/>
            <person name="Loffler F."/>
        </authorList>
    </citation>
    <scope>NUCLEOTIDE SEQUENCE</scope>
</reference>
<evidence type="ECO:0000313" key="3">
    <source>
        <dbReference type="EMBL" id="MPM29306.1"/>
    </source>
</evidence>
<evidence type="ECO:0000259" key="2">
    <source>
        <dbReference type="Pfam" id="PF10137"/>
    </source>
</evidence>
<dbReference type="InterPro" id="IPR019302">
    <property type="entry name" value="CAP12/PCTIR_TIR_dom"/>
</dbReference>
<dbReference type="AlphaFoldDB" id="A0A644YLC8"/>
<feature type="region of interest" description="Disordered" evidence="1">
    <location>
        <begin position="1"/>
        <end position="22"/>
    </location>
</feature>
<feature type="domain" description="CD-NTase-associated protein 12/Pycsar effector protein TIR" evidence="2">
    <location>
        <begin position="237"/>
        <end position="353"/>
    </location>
</feature>
<sequence>MSENATTSAKAGKPAKRSRISQADIPAISLEKALRVPRAIADNYASHPTRPLDVASALDVQPSSGGFRAECGAAIGYGLTEGGPNAPEISLTALGKRILTPTEVDDDKVALRDAAIKPTVANQFYTKYDGSPLPPKNIAQNVLATLSVPADRTSDVFDLLIENARYVGLLKTIKDKEYIDIGGPLNGAASGSQSAGVAPGTTQDESGLIVGGEDVEEARIQPPTPPATTEKRRRPNKLFVGHGRNKKPLEQLTKILRDLGIPYMVAEDEANVGRPISQKVRDTMNQCGAAILIFSADIEHFDKNGNSIWHSSENVSHELGAAAVMYDDRVILFKEKDVNLASNFSGIGYIPFEKDRLDAEMSALLRELVALKFLKLSVGDDD</sequence>
<proteinExistence type="predicted"/>